<dbReference type="PANTHER" id="PTHR43649">
    <property type="entry name" value="ARABINOSE-BINDING PROTEIN-RELATED"/>
    <property type="match status" value="1"/>
</dbReference>
<dbReference type="AlphaFoldDB" id="A0A0J9BN62"/>
<keyword evidence="1" id="KW-1003">Cell membrane</keyword>
<dbReference type="InterPro" id="IPR006059">
    <property type="entry name" value="SBP"/>
</dbReference>
<feature type="chain" id="PRO_5038675379" description="Extracellular solute-binding protein" evidence="7">
    <location>
        <begin position="21"/>
        <end position="447"/>
    </location>
</feature>
<evidence type="ECO:0000256" key="3">
    <source>
        <dbReference type="ARBA" id="ARBA00023136"/>
    </source>
</evidence>
<dbReference type="RefSeq" id="WP_048930908.1">
    <property type="nucleotide sequence ID" value="NZ_KQ235883.1"/>
</dbReference>
<dbReference type="EMBL" id="ADLK01000039">
    <property type="protein sequence ID" value="KMW14308.1"/>
    <property type="molecule type" value="Genomic_DNA"/>
</dbReference>
<organism evidence="8 9">
    <name type="scientific">[Clostridium] citroniae WAL-19142</name>
    <dbReference type="NCBI Taxonomy" id="742734"/>
    <lineage>
        <taxon>Bacteria</taxon>
        <taxon>Bacillati</taxon>
        <taxon>Bacillota</taxon>
        <taxon>Clostridia</taxon>
        <taxon>Lachnospirales</taxon>
        <taxon>Lachnospiraceae</taxon>
        <taxon>Enterocloster</taxon>
    </lineage>
</organism>
<proteinExistence type="predicted"/>
<dbReference type="OrthoDB" id="9798191at2"/>
<feature type="compositionally biased region" description="Low complexity" evidence="6">
    <location>
        <begin position="39"/>
        <end position="55"/>
    </location>
</feature>
<evidence type="ECO:0000256" key="7">
    <source>
        <dbReference type="SAM" id="SignalP"/>
    </source>
</evidence>
<evidence type="ECO:0000256" key="5">
    <source>
        <dbReference type="ARBA" id="ARBA00023288"/>
    </source>
</evidence>
<dbReference type="PATRIC" id="fig|742734.4.peg.5205"/>
<name>A0A0J9BN62_9FIRM</name>
<comment type="caution">
    <text evidence="8">The sequence shown here is derived from an EMBL/GenBank/DDBJ whole genome shotgun (WGS) entry which is preliminary data.</text>
</comment>
<sequence>MKRKQVLGVLAAITASCVLAGCGGSSGGTQTAAPEKTEGAPAAEAGSSEAAQPSGSDEKVTLTVLAGQSTTDAGIEDMIDEALAEKYPNITLEWECVDWGNDFQPKMQQYLQSGLPDIMIGKAQDVATYAPLGVLGTIDDTYLNRGLDAARENVTVDGKTYGMVYNALYQGVYYNKAMFEENGWEIPKTQDDLQKIIDDCNAKGITPFASHMVDTWSIGNVTMQFAMNDVFNKDPEWGDKFRAGEVSFADSKEFQTAYEYNKLIFDNTFANTFSMEQTDCDARMVQGEAAMKVSGSWSIQNFLDIDDAFEFGIFPFPNQTGDSKLIFEPNITLMTSAKTEHPDAVNCVLDLLTSDKELAVEIYDYTKTASMLKDVTPTFENPSQEDIDKYAADDMIVDVTLGNNQLVWGGFQEENAKDIAAWLQGDETFEDVLAASDARVDASSATK</sequence>
<evidence type="ECO:0000256" key="4">
    <source>
        <dbReference type="ARBA" id="ARBA00023139"/>
    </source>
</evidence>
<evidence type="ECO:0000256" key="6">
    <source>
        <dbReference type="SAM" id="MobiDB-lite"/>
    </source>
</evidence>
<gene>
    <name evidence="8" type="ORF">HMPREF9470_04859</name>
</gene>
<dbReference type="Gene3D" id="3.40.190.10">
    <property type="entry name" value="Periplasmic binding protein-like II"/>
    <property type="match status" value="2"/>
</dbReference>
<reference evidence="8 9" key="1">
    <citation type="submission" date="2011-04" db="EMBL/GenBank/DDBJ databases">
        <title>The Genome Sequence of Clostridium citroniae WAL-19142.</title>
        <authorList>
            <consortium name="The Broad Institute Genome Sequencing Platform"/>
            <person name="Earl A."/>
            <person name="Ward D."/>
            <person name="Feldgarden M."/>
            <person name="Gevers D."/>
            <person name="Warren Y.A."/>
            <person name="Tyrrell K.L."/>
            <person name="Citron D.M."/>
            <person name="Goldstein E.J."/>
            <person name="Daigneault M."/>
            <person name="Allen-Vercoe E."/>
            <person name="Young S.K."/>
            <person name="Zeng Q."/>
            <person name="Gargeya S."/>
            <person name="Fitzgerald M."/>
            <person name="Haas B."/>
            <person name="Abouelleil A."/>
            <person name="Alvarado L."/>
            <person name="Arachchi H.M."/>
            <person name="Berlin A."/>
            <person name="Brown A."/>
            <person name="Chapman S.B."/>
            <person name="Chen Z."/>
            <person name="Dunbar C."/>
            <person name="Freedman E."/>
            <person name="Gearin G."/>
            <person name="Gellesch M."/>
            <person name="Goldberg J."/>
            <person name="Griggs A."/>
            <person name="Gujja S."/>
            <person name="Heilman E.R."/>
            <person name="Heiman D."/>
            <person name="Howarth C."/>
            <person name="Larson L."/>
            <person name="Lui A."/>
            <person name="MacDonald P.J."/>
            <person name="Mehta T."/>
            <person name="Montmayeur A."/>
            <person name="Murphy C."/>
            <person name="Neiman D."/>
            <person name="Pearson M."/>
            <person name="Priest M."/>
            <person name="Roberts A."/>
            <person name="Saif S."/>
            <person name="Shea T."/>
            <person name="Shenoy N."/>
            <person name="Sisk P."/>
            <person name="Stolte C."/>
            <person name="Sykes S."/>
            <person name="White J."/>
            <person name="Yandava C."/>
            <person name="Wortman J."/>
            <person name="Nusbaum C."/>
            <person name="Birren B."/>
        </authorList>
    </citation>
    <scope>NUCLEOTIDE SEQUENCE [LARGE SCALE GENOMIC DNA]</scope>
    <source>
        <strain evidence="8 9">WAL-19142</strain>
    </source>
</reference>
<evidence type="ECO:0000256" key="2">
    <source>
        <dbReference type="ARBA" id="ARBA00022729"/>
    </source>
</evidence>
<protein>
    <recommendedName>
        <fullName evidence="10">Extracellular solute-binding protein</fullName>
    </recommendedName>
</protein>
<keyword evidence="4" id="KW-0564">Palmitate</keyword>
<feature type="signal peptide" evidence="7">
    <location>
        <begin position="1"/>
        <end position="20"/>
    </location>
</feature>
<evidence type="ECO:0000313" key="9">
    <source>
        <dbReference type="Proteomes" id="UP000037392"/>
    </source>
</evidence>
<dbReference type="PROSITE" id="PS51257">
    <property type="entry name" value="PROKAR_LIPOPROTEIN"/>
    <property type="match status" value="1"/>
</dbReference>
<dbReference type="Pfam" id="PF13416">
    <property type="entry name" value="SBP_bac_8"/>
    <property type="match status" value="1"/>
</dbReference>
<dbReference type="Proteomes" id="UP000037392">
    <property type="component" value="Unassembled WGS sequence"/>
</dbReference>
<dbReference type="SUPFAM" id="SSF53850">
    <property type="entry name" value="Periplasmic binding protein-like II"/>
    <property type="match status" value="1"/>
</dbReference>
<evidence type="ECO:0008006" key="10">
    <source>
        <dbReference type="Google" id="ProtNLM"/>
    </source>
</evidence>
<keyword evidence="5" id="KW-0449">Lipoprotein</keyword>
<feature type="region of interest" description="Disordered" evidence="6">
    <location>
        <begin position="26"/>
        <end position="58"/>
    </location>
</feature>
<keyword evidence="2 7" id="KW-0732">Signal</keyword>
<accession>A0A0J9BN62</accession>
<dbReference type="PANTHER" id="PTHR43649:SF33">
    <property type="entry name" value="POLYGALACTURONAN_RHAMNOGALACTURONAN-BINDING PROTEIN YTCQ"/>
    <property type="match status" value="1"/>
</dbReference>
<dbReference type="InterPro" id="IPR050490">
    <property type="entry name" value="Bact_solute-bd_prot1"/>
</dbReference>
<evidence type="ECO:0000313" key="8">
    <source>
        <dbReference type="EMBL" id="KMW14308.1"/>
    </source>
</evidence>
<evidence type="ECO:0000256" key="1">
    <source>
        <dbReference type="ARBA" id="ARBA00022475"/>
    </source>
</evidence>
<keyword evidence="3" id="KW-0472">Membrane</keyword>
<dbReference type="GeneID" id="93166673"/>